<name>A0ABY8TLS2_TETOB</name>
<dbReference type="Proteomes" id="UP001244341">
    <property type="component" value="Chromosome 1b"/>
</dbReference>
<keyword evidence="1" id="KW-0732">Signal</keyword>
<feature type="signal peptide" evidence="1">
    <location>
        <begin position="1"/>
        <end position="22"/>
    </location>
</feature>
<accession>A0ABY8TLS2</accession>
<evidence type="ECO:0000313" key="3">
    <source>
        <dbReference type="Proteomes" id="UP001244341"/>
    </source>
</evidence>
<proteinExistence type="predicted"/>
<evidence type="ECO:0000313" key="2">
    <source>
        <dbReference type="EMBL" id="WIA09338.1"/>
    </source>
</evidence>
<reference evidence="2 3" key="1">
    <citation type="submission" date="2023-05" db="EMBL/GenBank/DDBJ databases">
        <title>A 100% complete, gapless, phased diploid assembly of the Scenedesmus obliquus UTEX 3031 genome.</title>
        <authorList>
            <person name="Biondi T.C."/>
            <person name="Hanschen E.R."/>
            <person name="Kwon T."/>
            <person name="Eng W."/>
            <person name="Kruse C.P.S."/>
            <person name="Koehler S.I."/>
            <person name="Kunde Y."/>
            <person name="Gleasner C.D."/>
            <person name="You Mak K.T."/>
            <person name="Polle J."/>
            <person name="Hovde B.T."/>
            <person name="Starkenburg S.R."/>
        </authorList>
    </citation>
    <scope>NUCLEOTIDE SEQUENCE [LARGE SCALE GENOMIC DNA]</scope>
    <source>
        <strain evidence="2 3">DOE0152z</strain>
    </source>
</reference>
<feature type="chain" id="PRO_5045584166" description="SMP domain-containing protein" evidence="1">
    <location>
        <begin position="23"/>
        <end position="264"/>
    </location>
</feature>
<dbReference type="EMBL" id="CP126208">
    <property type="protein sequence ID" value="WIA09338.1"/>
    <property type="molecule type" value="Genomic_DNA"/>
</dbReference>
<protein>
    <recommendedName>
        <fullName evidence="4">SMP domain-containing protein</fullName>
    </recommendedName>
</protein>
<evidence type="ECO:0000256" key="1">
    <source>
        <dbReference type="SAM" id="SignalP"/>
    </source>
</evidence>
<sequence>MAGQQALAIWFALLMAAAGATAYMPPTQPNTHLVGRRLQNTVLRTPRTFNDNQAAVNLMAADATEQAINAAADGDIDAGTAAEVGSITATEAAEYGQRTRFGNRHWTTGRRLLNIFLHTPRTFNNQQAAVNLMASEETEQAINAAADGDIDAGTAAEVGSITATAAAEYGQRTRFGNRHWTTGRRMLGHSSTHINRHRDNLVDQQMSISTVSEASTEQAINAAADGDVSTSDATRVGSASAQAAAELATGRNAANRGQGAFGNP</sequence>
<evidence type="ECO:0008006" key="4">
    <source>
        <dbReference type="Google" id="ProtNLM"/>
    </source>
</evidence>
<keyword evidence="3" id="KW-1185">Reference proteome</keyword>
<gene>
    <name evidence="2" type="ORF">OEZ85_008745</name>
</gene>
<organism evidence="2 3">
    <name type="scientific">Tetradesmus obliquus</name>
    <name type="common">Green alga</name>
    <name type="synonym">Acutodesmus obliquus</name>
    <dbReference type="NCBI Taxonomy" id="3088"/>
    <lineage>
        <taxon>Eukaryota</taxon>
        <taxon>Viridiplantae</taxon>
        <taxon>Chlorophyta</taxon>
        <taxon>core chlorophytes</taxon>
        <taxon>Chlorophyceae</taxon>
        <taxon>CS clade</taxon>
        <taxon>Sphaeropleales</taxon>
        <taxon>Scenedesmaceae</taxon>
        <taxon>Tetradesmus</taxon>
    </lineage>
</organism>